<feature type="domain" description="DNA mismatch repair proteins mutS family" evidence="5">
    <location>
        <begin position="415"/>
        <end position="585"/>
    </location>
</feature>
<gene>
    <name evidence="6" type="ORF">GOQ30_10000</name>
</gene>
<keyword evidence="7" id="KW-1185">Reference proteome</keyword>
<dbReference type="InterPro" id="IPR007696">
    <property type="entry name" value="DNA_mismatch_repair_MutS_core"/>
</dbReference>
<dbReference type="Pfam" id="PF00488">
    <property type="entry name" value="MutS_V"/>
    <property type="match status" value="1"/>
</dbReference>
<keyword evidence="4" id="KW-1133">Transmembrane helix</keyword>
<dbReference type="EMBL" id="WQLW01000006">
    <property type="protein sequence ID" value="MVO09489.1"/>
    <property type="molecule type" value="Genomic_DNA"/>
</dbReference>
<dbReference type="PANTHER" id="PTHR11361">
    <property type="entry name" value="DNA MISMATCH REPAIR PROTEIN MUTS FAMILY MEMBER"/>
    <property type="match status" value="1"/>
</dbReference>
<dbReference type="Gene3D" id="3.40.50.300">
    <property type="entry name" value="P-loop containing nucleotide triphosphate hydrolases"/>
    <property type="match status" value="1"/>
</dbReference>
<dbReference type="SMART" id="SM00534">
    <property type="entry name" value="MUTSac"/>
    <property type="match status" value="1"/>
</dbReference>
<keyword evidence="4" id="KW-0472">Membrane</keyword>
<feature type="transmembrane region" description="Helical" evidence="4">
    <location>
        <begin position="207"/>
        <end position="226"/>
    </location>
</feature>
<feature type="transmembrane region" description="Helical" evidence="4">
    <location>
        <begin position="47"/>
        <end position="69"/>
    </location>
</feature>
<dbReference type="GO" id="GO:0006298">
    <property type="term" value="P:mismatch repair"/>
    <property type="evidence" value="ECO:0007669"/>
    <property type="project" value="InterPro"/>
</dbReference>
<proteinExistence type="predicted"/>
<feature type="transmembrane region" description="Helical" evidence="4">
    <location>
        <begin position="232"/>
        <end position="251"/>
    </location>
</feature>
<reference evidence="7" key="1">
    <citation type="submission" date="2019-05" db="EMBL/GenBank/DDBJ databases">
        <title>Flavobacterium profundi sp. nov., isolated from a deep-sea seamount.</title>
        <authorList>
            <person name="Zhang D.-C."/>
        </authorList>
    </citation>
    <scope>NUCLEOTIDE SEQUENCE [LARGE SCALE GENOMIC DNA]</scope>
    <source>
        <strain evidence="7">TP390</strain>
    </source>
</reference>
<dbReference type="GO" id="GO:0030983">
    <property type="term" value="F:mismatched DNA binding"/>
    <property type="evidence" value="ECO:0007669"/>
    <property type="project" value="InterPro"/>
</dbReference>
<evidence type="ECO:0000256" key="2">
    <source>
        <dbReference type="ARBA" id="ARBA00022840"/>
    </source>
</evidence>
<evidence type="ECO:0000313" key="6">
    <source>
        <dbReference type="EMBL" id="MVO09489.1"/>
    </source>
</evidence>
<sequence length="590" mass="67720">MKAYTTRKAAQEIALQKIKKTLNVLSILRFVSVAMAVYFAYELYQEYTIFYLILFFLAITTFLFLLRWYDQKKESKLHKEAIVAINEDEITFLNKEKIPFDDGAAFSNSHHEYAYDLDIFGPNSLFQTLNRTYTYIGKKTLAQALVTQISNDEILERQEAITEMRSKIEWRQDFMANAKVSKDAEQFYNQLLAWTKNNSQLVSKMNLLLLYVLPIVFLISSLGYYFIGTNNWMLFATLSFFANLSFAATFIQRIKVENAHSTAIDTIVRQYSFMIEAIEKEIFTSKKCIDLQNELQKHNSKASQSLYQLSKLFSGLDSVANPLGILFFNGTVLYHIHIFRKIIAWKNQHALHVARWLEIIGEMETLQSLANFSYNNPDFCFPTLNNDYEVAFTHMSHPLLKANHRVSNDVTFQPQSFIILTGSNMSGKSTFLRSLGINMVLARMGSVVCASHATIHPMPILVSMRLSDSLSDSESYFYAEIKRLKQIMDALDSQRAFVLLDEILRGTNSDDKRSGTVEVIHKMIQKKAIGAIATHDIEVCLTADEFPNQLINKCFEVTIENNDLHFDYVLRDGICKNKSATFLMKKIGVI</sequence>
<dbReference type="GO" id="GO:0140664">
    <property type="term" value="F:ATP-dependent DNA damage sensor activity"/>
    <property type="evidence" value="ECO:0007669"/>
    <property type="project" value="InterPro"/>
</dbReference>
<organism evidence="6 7">
    <name type="scientific">Flavobacterium profundi</name>
    <dbReference type="NCBI Taxonomy" id="1774945"/>
    <lineage>
        <taxon>Bacteria</taxon>
        <taxon>Pseudomonadati</taxon>
        <taxon>Bacteroidota</taxon>
        <taxon>Flavobacteriia</taxon>
        <taxon>Flavobacteriales</taxon>
        <taxon>Flavobacteriaceae</taxon>
        <taxon>Flavobacterium</taxon>
    </lineage>
</organism>
<evidence type="ECO:0000256" key="3">
    <source>
        <dbReference type="ARBA" id="ARBA00023125"/>
    </source>
</evidence>
<keyword evidence="1" id="KW-0547">Nucleotide-binding</keyword>
<dbReference type="Gene3D" id="1.10.1420.10">
    <property type="match status" value="1"/>
</dbReference>
<feature type="transmembrane region" description="Helical" evidence="4">
    <location>
        <begin position="21"/>
        <end position="41"/>
    </location>
</feature>
<evidence type="ECO:0000259" key="5">
    <source>
        <dbReference type="SMART" id="SM00534"/>
    </source>
</evidence>
<dbReference type="GO" id="GO:0005829">
    <property type="term" value="C:cytosol"/>
    <property type="evidence" value="ECO:0007669"/>
    <property type="project" value="TreeGrafter"/>
</dbReference>
<keyword evidence="2" id="KW-0067">ATP-binding</keyword>
<name>A0A6I4ILG2_9FLAO</name>
<dbReference type="InterPro" id="IPR000432">
    <property type="entry name" value="DNA_mismatch_repair_MutS_C"/>
</dbReference>
<dbReference type="Proteomes" id="UP000431264">
    <property type="component" value="Unassembled WGS sequence"/>
</dbReference>
<dbReference type="PANTHER" id="PTHR11361:SF99">
    <property type="entry name" value="DNA MISMATCH REPAIR PROTEIN"/>
    <property type="match status" value="1"/>
</dbReference>
<dbReference type="Pfam" id="PF05192">
    <property type="entry name" value="MutS_III"/>
    <property type="match status" value="1"/>
</dbReference>
<dbReference type="AlphaFoldDB" id="A0A6I4ILG2"/>
<comment type="caution">
    <text evidence="6">The sequence shown here is derived from an EMBL/GenBank/DDBJ whole genome shotgun (WGS) entry which is preliminary data.</text>
</comment>
<keyword evidence="4" id="KW-0812">Transmembrane</keyword>
<protein>
    <submittedName>
        <fullName evidence="6">DNA mismatch repair protein</fullName>
    </submittedName>
</protein>
<dbReference type="InterPro" id="IPR045076">
    <property type="entry name" value="MutS"/>
</dbReference>
<dbReference type="SUPFAM" id="SSF52540">
    <property type="entry name" value="P-loop containing nucleoside triphosphate hydrolases"/>
    <property type="match status" value="1"/>
</dbReference>
<dbReference type="OrthoDB" id="9802448at2"/>
<evidence type="ECO:0000256" key="4">
    <source>
        <dbReference type="SAM" id="Phobius"/>
    </source>
</evidence>
<accession>A0A6I4ILG2</accession>
<evidence type="ECO:0000313" key="7">
    <source>
        <dbReference type="Proteomes" id="UP000431264"/>
    </source>
</evidence>
<dbReference type="InterPro" id="IPR027417">
    <property type="entry name" value="P-loop_NTPase"/>
</dbReference>
<evidence type="ECO:0000256" key="1">
    <source>
        <dbReference type="ARBA" id="ARBA00022741"/>
    </source>
</evidence>
<dbReference type="InterPro" id="IPR036187">
    <property type="entry name" value="DNA_mismatch_repair_MutS_sf"/>
</dbReference>
<dbReference type="SUPFAM" id="SSF48334">
    <property type="entry name" value="DNA repair protein MutS, domain III"/>
    <property type="match status" value="1"/>
</dbReference>
<keyword evidence="3" id="KW-0238">DNA-binding</keyword>
<dbReference type="RefSeq" id="WP_140997864.1">
    <property type="nucleotide sequence ID" value="NZ_VDCZ01000006.1"/>
</dbReference>
<dbReference type="GO" id="GO:0005524">
    <property type="term" value="F:ATP binding"/>
    <property type="evidence" value="ECO:0007669"/>
    <property type="project" value="UniProtKB-KW"/>
</dbReference>